<dbReference type="PRINTS" id="PR01590">
    <property type="entry name" value="HTHFIS"/>
</dbReference>
<dbReference type="RefSeq" id="WP_164208925.1">
    <property type="nucleotide sequence ID" value="NZ_JAAGSC010000023.1"/>
</dbReference>
<keyword evidence="3" id="KW-1185">Reference proteome</keyword>
<proteinExistence type="predicted"/>
<protein>
    <submittedName>
        <fullName evidence="2">Fis family transcriptional regulator</fullName>
    </submittedName>
</protein>
<dbReference type="InterPro" id="IPR009057">
    <property type="entry name" value="Homeodomain-like_sf"/>
</dbReference>
<dbReference type="Proteomes" id="UP000484885">
    <property type="component" value="Unassembled WGS sequence"/>
</dbReference>
<dbReference type="InterPro" id="IPR050207">
    <property type="entry name" value="Trans_regulatory_Fis"/>
</dbReference>
<dbReference type="Gene3D" id="1.10.10.60">
    <property type="entry name" value="Homeodomain-like"/>
    <property type="match status" value="1"/>
</dbReference>
<dbReference type="InterPro" id="IPR002197">
    <property type="entry name" value="HTH_Fis"/>
</dbReference>
<dbReference type="PANTHER" id="PTHR47918">
    <property type="entry name" value="DNA-BINDING PROTEIN FIS"/>
    <property type="match status" value="1"/>
</dbReference>
<dbReference type="Pfam" id="PF02954">
    <property type="entry name" value="HTH_8"/>
    <property type="match status" value="1"/>
</dbReference>
<evidence type="ECO:0000313" key="3">
    <source>
        <dbReference type="Proteomes" id="UP000484885"/>
    </source>
</evidence>
<dbReference type="EMBL" id="JAAGSC010000023">
    <property type="protein sequence ID" value="NDY94215.1"/>
    <property type="molecule type" value="Genomic_DNA"/>
</dbReference>
<name>A0A845V2I2_9GAMM</name>
<comment type="caution">
    <text evidence="2">The sequence shown here is derived from an EMBL/GenBank/DDBJ whole genome shotgun (WGS) entry which is preliminary data.</text>
</comment>
<organism evidence="2 3">
    <name type="scientific">Wenzhouxiangella limi</name>
    <dbReference type="NCBI Taxonomy" id="2707351"/>
    <lineage>
        <taxon>Bacteria</taxon>
        <taxon>Pseudomonadati</taxon>
        <taxon>Pseudomonadota</taxon>
        <taxon>Gammaproteobacteria</taxon>
        <taxon>Chromatiales</taxon>
        <taxon>Wenzhouxiangellaceae</taxon>
        <taxon>Wenzhouxiangella</taxon>
    </lineage>
</organism>
<dbReference type="PANTHER" id="PTHR47918:SF1">
    <property type="entry name" value="DNA-BINDING PROTEIN FIS"/>
    <property type="match status" value="1"/>
</dbReference>
<dbReference type="AlphaFoldDB" id="A0A845V2I2"/>
<evidence type="ECO:0000313" key="2">
    <source>
        <dbReference type="EMBL" id="NDY94215.1"/>
    </source>
</evidence>
<dbReference type="GO" id="GO:0043565">
    <property type="term" value="F:sequence-specific DNA binding"/>
    <property type="evidence" value="ECO:0007669"/>
    <property type="project" value="InterPro"/>
</dbReference>
<accession>A0A845V2I2</accession>
<feature type="domain" description="DNA binding HTH" evidence="1">
    <location>
        <begin position="61"/>
        <end position="100"/>
    </location>
</feature>
<sequence length="107" mass="11960">MLSLLVFDCAGEAQEASFEGDMGKLNGSGTCLHEFVRQTVEQYLNDMGETPPDNLYEVLITEVERPLIEAVLSRTGGNQSRSAEILGITRATLRNRIQRYQIDPQSR</sequence>
<evidence type="ECO:0000259" key="1">
    <source>
        <dbReference type="Pfam" id="PF02954"/>
    </source>
</evidence>
<gene>
    <name evidence="2" type="ORF">G3I74_00530</name>
</gene>
<reference evidence="2 3" key="1">
    <citation type="submission" date="2020-02" db="EMBL/GenBank/DDBJ databases">
        <authorList>
            <person name="Zhang X.-Y."/>
        </authorList>
    </citation>
    <scope>NUCLEOTIDE SEQUENCE [LARGE SCALE GENOMIC DNA]</scope>
    <source>
        <strain evidence="2 3">C33</strain>
    </source>
</reference>
<dbReference type="SUPFAM" id="SSF46689">
    <property type="entry name" value="Homeodomain-like"/>
    <property type="match status" value="1"/>
</dbReference>